<comment type="similarity">
    <text evidence="8 9">Belongs to the TonB-dependent receptor family.</text>
</comment>
<keyword evidence="4 8" id="KW-0812">Transmembrane</keyword>
<evidence type="ECO:0000259" key="10">
    <source>
        <dbReference type="Pfam" id="PF00593"/>
    </source>
</evidence>
<dbReference type="InterPro" id="IPR023996">
    <property type="entry name" value="TonB-dep_OMP_SusC/RagA"/>
</dbReference>
<proteinExistence type="inferred from homology"/>
<evidence type="ECO:0000256" key="4">
    <source>
        <dbReference type="ARBA" id="ARBA00022692"/>
    </source>
</evidence>
<keyword evidence="5 9" id="KW-0798">TonB box</keyword>
<dbReference type="InterPro" id="IPR018247">
    <property type="entry name" value="EF_Hand_1_Ca_BS"/>
</dbReference>
<dbReference type="PROSITE" id="PS00018">
    <property type="entry name" value="EF_HAND_1"/>
    <property type="match status" value="1"/>
</dbReference>
<dbReference type="NCBIfam" id="TIGR04057">
    <property type="entry name" value="SusC_RagA_signa"/>
    <property type="match status" value="1"/>
</dbReference>
<feature type="domain" description="TonB-dependent receptor plug" evidence="11">
    <location>
        <begin position="123"/>
        <end position="237"/>
    </location>
</feature>
<dbReference type="InterPro" id="IPR037066">
    <property type="entry name" value="Plug_dom_sf"/>
</dbReference>
<dbReference type="InterPro" id="IPR023997">
    <property type="entry name" value="TonB-dep_OMP_SusC/RagA_CS"/>
</dbReference>
<dbReference type="Pfam" id="PF07715">
    <property type="entry name" value="Plug"/>
    <property type="match status" value="1"/>
</dbReference>
<evidence type="ECO:0000313" key="12">
    <source>
        <dbReference type="EMBL" id="MBE8713332.1"/>
    </source>
</evidence>
<organism evidence="12 13">
    <name type="scientific">Sphingobacterium hungaricum</name>
    <dbReference type="NCBI Taxonomy" id="2082723"/>
    <lineage>
        <taxon>Bacteria</taxon>
        <taxon>Pseudomonadati</taxon>
        <taxon>Bacteroidota</taxon>
        <taxon>Sphingobacteriia</taxon>
        <taxon>Sphingobacteriales</taxon>
        <taxon>Sphingobacteriaceae</taxon>
        <taxon>Sphingobacterium</taxon>
    </lineage>
</organism>
<dbReference type="Gene3D" id="2.60.40.1120">
    <property type="entry name" value="Carboxypeptidase-like, regulatory domain"/>
    <property type="match status" value="1"/>
</dbReference>
<dbReference type="AlphaFoldDB" id="A0A928UV77"/>
<dbReference type="Pfam" id="PF13715">
    <property type="entry name" value="CarbopepD_reg_2"/>
    <property type="match status" value="1"/>
</dbReference>
<dbReference type="SUPFAM" id="SSF56935">
    <property type="entry name" value="Porins"/>
    <property type="match status" value="1"/>
</dbReference>
<dbReference type="InterPro" id="IPR039426">
    <property type="entry name" value="TonB-dep_rcpt-like"/>
</dbReference>
<keyword evidence="7 8" id="KW-0998">Cell outer membrane</keyword>
<reference evidence="12" key="1">
    <citation type="submission" date="2018-02" db="EMBL/GenBank/DDBJ databases">
        <authorList>
            <person name="Vasarhelyi B.M."/>
            <person name="Deshmukh S."/>
            <person name="Balint B."/>
            <person name="Kukolya J."/>
        </authorList>
    </citation>
    <scope>NUCLEOTIDE SEQUENCE</scope>
    <source>
        <strain evidence="12">KB22</strain>
    </source>
</reference>
<evidence type="ECO:0000259" key="11">
    <source>
        <dbReference type="Pfam" id="PF07715"/>
    </source>
</evidence>
<dbReference type="SUPFAM" id="SSF49464">
    <property type="entry name" value="Carboxypeptidase regulatory domain-like"/>
    <property type="match status" value="1"/>
</dbReference>
<protein>
    <submittedName>
        <fullName evidence="12">SusC/RagA family protein</fullName>
    </submittedName>
</protein>
<dbReference type="Proteomes" id="UP000616201">
    <property type="component" value="Unassembled WGS sequence"/>
</dbReference>
<accession>A0A928UV77</accession>
<dbReference type="InterPro" id="IPR012910">
    <property type="entry name" value="Plug_dom"/>
</dbReference>
<evidence type="ECO:0000256" key="2">
    <source>
        <dbReference type="ARBA" id="ARBA00022448"/>
    </source>
</evidence>
<evidence type="ECO:0000256" key="8">
    <source>
        <dbReference type="PROSITE-ProRule" id="PRU01360"/>
    </source>
</evidence>
<dbReference type="Gene3D" id="2.170.130.10">
    <property type="entry name" value="TonB-dependent receptor, plug domain"/>
    <property type="match status" value="1"/>
</dbReference>
<comment type="subcellular location">
    <subcellularLocation>
        <location evidence="1 8">Cell outer membrane</location>
        <topology evidence="1 8">Multi-pass membrane protein</topology>
    </subcellularLocation>
</comment>
<dbReference type="EMBL" id="PRDK01000004">
    <property type="protein sequence ID" value="MBE8713332.1"/>
    <property type="molecule type" value="Genomic_DNA"/>
</dbReference>
<keyword evidence="6 8" id="KW-0472">Membrane</keyword>
<name>A0A928UV77_9SPHI</name>
<evidence type="ECO:0000256" key="3">
    <source>
        <dbReference type="ARBA" id="ARBA00022452"/>
    </source>
</evidence>
<evidence type="ECO:0000256" key="6">
    <source>
        <dbReference type="ARBA" id="ARBA00023136"/>
    </source>
</evidence>
<dbReference type="NCBIfam" id="TIGR04056">
    <property type="entry name" value="OMP_RagA_SusC"/>
    <property type="match status" value="1"/>
</dbReference>
<keyword evidence="13" id="KW-1185">Reference proteome</keyword>
<dbReference type="InterPro" id="IPR000531">
    <property type="entry name" value="Beta-barrel_TonB"/>
</dbReference>
<evidence type="ECO:0000256" key="1">
    <source>
        <dbReference type="ARBA" id="ARBA00004571"/>
    </source>
</evidence>
<evidence type="ECO:0000256" key="9">
    <source>
        <dbReference type="RuleBase" id="RU003357"/>
    </source>
</evidence>
<gene>
    <name evidence="12" type="ORF">C4F49_06540</name>
</gene>
<dbReference type="Gene3D" id="2.40.170.20">
    <property type="entry name" value="TonB-dependent receptor, beta-barrel domain"/>
    <property type="match status" value="1"/>
</dbReference>
<feature type="domain" description="TonB-dependent receptor-like beta-barrel" evidence="10">
    <location>
        <begin position="401"/>
        <end position="949"/>
    </location>
</feature>
<comment type="caution">
    <text evidence="12">The sequence shown here is derived from an EMBL/GenBank/DDBJ whole genome shotgun (WGS) entry which is preliminary data.</text>
</comment>
<dbReference type="Pfam" id="PF00593">
    <property type="entry name" value="TonB_dep_Rec_b-barrel"/>
    <property type="match status" value="1"/>
</dbReference>
<dbReference type="InterPro" id="IPR008969">
    <property type="entry name" value="CarboxyPept-like_regulatory"/>
</dbReference>
<keyword evidence="3 8" id="KW-1134">Transmembrane beta strand</keyword>
<evidence type="ECO:0000256" key="7">
    <source>
        <dbReference type="ARBA" id="ARBA00023237"/>
    </source>
</evidence>
<keyword evidence="2 8" id="KW-0813">Transport</keyword>
<dbReference type="InterPro" id="IPR036942">
    <property type="entry name" value="Beta-barrel_TonB_sf"/>
</dbReference>
<evidence type="ECO:0000313" key="13">
    <source>
        <dbReference type="Proteomes" id="UP000616201"/>
    </source>
</evidence>
<dbReference type="RefSeq" id="WP_196935276.1">
    <property type="nucleotide sequence ID" value="NZ_MU158698.1"/>
</dbReference>
<sequence length="986" mass="108168">MIRIYSLAKLGFLTSFLLISFFSFGQQNVLKGRVTDESKVGISGATISVLGTSISTSSDAEGNYTLTGLTAGDHLVSASFIGYSNSQLNVKIPTSTNLDFILSSNDQEIGEVVVIGYGAVDRKMVTGSVSTVQSKDFQKGAITSPDQLIQGKVAGVSVTSNGGAPGAGSTIRVRGGASLTASNNPLIVIDGNPLNGDNISGASNPLALINPNDIETMTVLKDANATAIYGSRASNGVILITTKSGKIGRLKVGVSSVNSLATIANKIDVLTADQIREYVNTYGNDTQKDLLTDYNTDWQDAIYQNAFASDNNFTFSGGVANMPYRISLGYIEQAGTLKTDYLKRATSGLNISPKFFDNHLKFDLNVKGTITNNTFANTAAIGSAIAFDPTKPIYDETSPYGGYFEWQEGAVPDPLSPRNPLAQLELYSNRAETNRSLGNLQMDYSFHFLPELHINANIGYDVVKGWGATYIPENAASNFANKGKFQRYRETQNNNFFEAYLNYTKDISSINSNINVTAGYGYYDNKRTPYNEIEYNALGNVLVTPNFPFVVEQNKLLSYYGRLIYSFSDKYILSGTIRTDGSSKFNPEGRWGIFPSAGLTWRIKGENFLKDNDAVSDLKLRVSYGETGNKDGIANYSYLPNYYLSTAQSLYQMGNTFYNVYTPIAYDENLKWESTATTNIGLDYGFWGGRIFGSIDAYQKKTRDLLATVTIPVGTNFSNQLLTNVGNMENRGIEGSINIQAVKSENFNWDLGFNLTYNEAKVTNLTLNDNPGFQLAARGISGGTGNQIQYHSVGLAPYQFYVYKQVYDQSGKPLEGVYEDLNGDGLITPSDMYYYQQPAPKYMMGFTTSLNYKKITLSTVLRANLGNYVYDNVSSGNGVGRNILNPSGFINNATTDIYNTNFVNNQYSSDYYVKNASFLKMDNIGLQYNVGSLNKDGSVTLMLSANCQNVFVITKYKGIDPEIFEGIDNTLYPRPRTYSFGLNFGF</sequence>
<dbReference type="PROSITE" id="PS52016">
    <property type="entry name" value="TONB_DEPENDENT_REC_3"/>
    <property type="match status" value="1"/>
</dbReference>
<dbReference type="GO" id="GO:0009279">
    <property type="term" value="C:cell outer membrane"/>
    <property type="evidence" value="ECO:0007669"/>
    <property type="project" value="UniProtKB-SubCell"/>
</dbReference>
<evidence type="ECO:0000256" key="5">
    <source>
        <dbReference type="ARBA" id="ARBA00023077"/>
    </source>
</evidence>